<accession>A0ABS4LHF4</accession>
<sequence length="105" mass="11681">MGKKTLPQAVHTAACGAQPQAAPWTRRGRRGVSITIIVIELLRWKSGTLDWSDPLDTAMAVAIVLSSLEMICNTARLFGRYLARLLPKRVVFERPDGKARFAFGW</sequence>
<dbReference type="RefSeq" id="WP_189973905.1">
    <property type="nucleotide sequence ID" value="NZ_BMVL01000021.1"/>
</dbReference>
<organism evidence="1 2">
    <name type="scientific">Streptomyces avidinii</name>
    <dbReference type="NCBI Taxonomy" id="1895"/>
    <lineage>
        <taxon>Bacteria</taxon>
        <taxon>Bacillati</taxon>
        <taxon>Actinomycetota</taxon>
        <taxon>Actinomycetes</taxon>
        <taxon>Kitasatosporales</taxon>
        <taxon>Streptomycetaceae</taxon>
        <taxon>Streptomyces</taxon>
    </lineage>
</organism>
<proteinExistence type="predicted"/>
<gene>
    <name evidence="1" type="ORF">J2Z77_007421</name>
</gene>
<evidence type="ECO:0000313" key="1">
    <source>
        <dbReference type="EMBL" id="MBP2041561.1"/>
    </source>
</evidence>
<keyword evidence="2" id="KW-1185">Reference proteome</keyword>
<dbReference type="Proteomes" id="UP001519310">
    <property type="component" value="Unassembled WGS sequence"/>
</dbReference>
<dbReference type="EMBL" id="JAGGLQ010000025">
    <property type="protein sequence ID" value="MBP2041561.1"/>
    <property type="molecule type" value="Genomic_DNA"/>
</dbReference>
<evidence type="ECO:0000313" key="2">
    <source>
        <dbReference type="Proteomes" id="UP001519310"/>
    </source>
</evidence>
<comment type="caution">
    <text evidence="1">The sequence shown here is derived from an EMBL/GenBank/DDBJ whole genome shotgun (WGS) entry which is preliminary data.</text>
</comment>
<name>A0ABS4LHF4_STRAV</name>
<reference evidence="1 2" key="1">
    <citation type="submission" date="2021-03" db="EMBL/GenBank/DDBJ databases">
        <title>Genomic Encyclopedia of Type Strains, Phase IV (KMG-IV): sequencing the most valuable type-strain genomes for metagenomic binning, comparative biology and taxonomic classification.</title>
        <authorList>
            <person name="Goeker M."/>
        </authorList>
    </citation>
    <scope>NUCLEOTIDE SEQUENCE [LARGE SCALE GENOMIC DNA]</scope>
    <source>
        <strain evidence="1 2">DSM 40526</strain>
    </source>
</reference>
<protein>
    <submittedName>
        <fullName evidence="1">Uncharacterized protein</fullName>
    </submittedName>
</protein>